<comment type="caution">
    <text evidence="2">The sequence shown here is derived from an EMBL/GenBank/DDBJ whole genome shotgun (WGS) entry which is preliminary data.</text>
</comment>
<dbReference type="Proteomes" id="UP000622017">
    <property type="component" value="Unassembled WGS sequence"/>
</dbReference>
<evidence type="ECO:0000313" key="3">
    <source>
        <dbReference type="Proteomes" id="UP000622017"/>
    </source>
</evidence>
<organism evidence="2 3">
    <name type="scientific">Hymenobacter citatus</name>
    <dbReference type="NCBI Taxonomy" id="2763506"/>
    <lineage>
        <taxon>Bacteria</taxon>
        <taxon>Pseudomonadati</taxon>
        <taxon>Bacteroidota</taxon>
        <taxon>Cytophagia</taxon>
        <taxon>Cytophagales</taxon>
        <taxon>Hymenobacteraceae</taxon>
        <taxon>Hymenobacter</taxon>
    </lineage>
</organism>
<evidence type="ECO:0000256" key="1">
    <source>
        <dbReference type="SAM" id="SignalP"/>
    </source>
</evidence>
<reference evidence="2 3" key="1">
    <citation type="submission" date="2020-08" db="EMBL/GenBank/DDBJ databases">
        <title>Hymenobacter sp.</title>
        <authorList>
            <person name="Kim M.K."/>
        </authorList>
    </citation>
    <scope>NUCLEOTIDE SEQUENCE [LARGE SCALE GENOMIC DNA]</scope>
    <source>
        <strain evidence="2 3">BT507</strain>
    </source>
</reference>
<feature type="signal peptide" evidence="1">
    <location>
        <begin position="1"/>
        <end position="26"/>
    </location>
</feature>
<keyword evidence="3" id="KW-1185">Reference proteome</keyword>
<dbReference type="RefSeq" id="WP_187320898.1">
    <property type="nucleotide sequence ID" value="NZ_JACSCY010000016.1"/>
</dbReference>
<proteinExistence type="predicted"/>
<gene>
    <name evidence="2" type="ORF">H8B15_17260</name>
</gene>
<feature type="chain" id="PRO_5046500830" evidence="1">
    <location>
        <begin position="27"/>
        <end position="52"/>
    </location>
</feature>
<keyword evidence="1" id="KW-0732">Signal</keyword>
<dbReference type="PROSITE" id="PS51257">
    <property type="entry name" value="PROKAR_LIPOPROTEIN"/>
    <property type="match status" value="1"/>
</dbReference>
<dbReference type="EMBL" id="JACSCY010000016">
    <property type="protein sequence ID" value="MBC6612675.1"/>
    <property type="molecule type" value="Genomic_DNA"/>
</dbReference>
<evidence type="ECO:0000313" key="2">
    <source>
        <dbReference type="EMBL" id="MBC6612675.1"/>
    </source>
</evidence>
<name>A0ABR7MNP0_9BACT</name>
<accession>A0ABR7MNP0</accession>
<sequence>MRKTLLLVFVGLVGLGSCKSSCPAYTHTPPTPPRAVPAVVLTAQAAPTPQPE</sequence>
<protein>
    <submittedName>
        <fullName evidence="2">Uncharacterized protein</fullName>
    </submittedName>
</protein>